<keyword evidence="2" id="KW-0496">Mitochondrion</keyword>
<organism evidence="2">
    <name type="scientific">Columbicola passerinae</name>
    <dbReference type="NCBI Taxonomy" id="128994"/>
    <lineage>
        <taxon>Eukaryota</taxon>
        <taxon>Metazoa</taxon>
        <taxon>Ecdysozoa</taxon>
        <taxon>Arthropoda</taxon>
        <taxon>Hexapoda</taxon>
        <taxon>Insecta</taxon>
        <taxon>Pterygota</taxon>
        <taxon>Neoptera</taxon>
        <taxon>Paraneoptera</taxon>
        <taxon>Psocodea</taxon>
        <taxon>Troctomorpha</taxon>
        <taxon>Phthiraptera</taxon>
        <taxon>Ischnocera</taxon>
        <taxon>Philopteridae</taxon>
        <taxon>Columbicola</taxon>
    </lineage>
</organism>
<sequence length="53" mass="6415">MVWEIYIFVFSGLFLSILVLIYFLVEMESIEKSLNKETFSTQHELKSFKFKFL</sequence>
<proteinExistence type="predicted"/>
<dbReference type="AlphaFoldDB" id="A0A6G8QRX4"/>
<name>A0A6G8QRX4_9NEOP</name>
<geneLocation type="mitochondrion" evidence="2"/>
<protein>
    <submittedName>
        <fullName evidence="2">ATP synthase F0 subunit 8</fullName>
    </submittedName>
</protein>
<evidence type="ECO:0000313" key="2">
    <source>
        <dbReference type="EMBL" id="QIN90101.1"/>
    </source>
</evidence>
<keyword evidence="1" id="KW-0472">Membrane</keyword>
<reference evidence="2" key="1">
    <citation type="submission" date="2020-02" db="EMBL/GenBank/DDBJ databases">
        <title>Mitochondrial genomes of Columbicola feather lice are highly fragmented, indicating repeated evolution of minicircle-type genomes in parasitic lice.</title>
        <authorList>
            <person name="Sweet A."/>
            <person name="Johnson K."/>
            <person name="Cameron S."/>
        </authorList>
    </citation>
    <scope>NUCLEOTIDE SEQUENCE</scope>
    <source>
        <strain evidence="2">15-8</strain>
        <tissue evidence="2">Whole louse</tissue>
    </source>
</reference>
<keyword evidence="1" id="KW-1133">Transmembrane helix</keyword>
<gene>
    <name evidence="2" type="primary">ATP8</name>
</gene>
<feature type="transmembrane region" description="Helical" evidence="1">
    <location>
        <begin position="6"/>
        <end position="25"/>
    </location>
</feature>
<dbReference type="EMBL" id="MT094286">
    <property type="protein sequence ID" value="QIN90101.1"/>
    <property type="molecule type" value="Genomic_DNA"/>
</dbReference>
<evidence type="ECO:0000256" key="1">
    <source>
        <dbReference type="SAM" id="Phobius"/>
    </source>
</evidence>
<keyword evidence="1" id="KW-0812">Transmembrane</keyword>
<accession>A0A6G8QRX4</accession>